<proteinExistence type="predicted"/>
<dbReference type="RefSeq" id="WP_118127582.1">
    <property type="nucleotide sequence ID" value="NZ_CBCTRZ010000039.1"/>
</dbReference>
<evidence type="ECO:0000313" key="3">
    <source>
        <dbReference type="Proteomes" id="UP000283701"/>
    </source>
</evidence>
<dbReference type="EMBL" id="QRUN01000060">
    <property type="protein sequence ID" value="RGR63456.1"/>
    <property type="molecule type" value="Genomic_DNA"/>
</dbReference>
<dbReference type="EMBL" id="QRHP01000045">
    <property type="protein sequence ID" value="RHF79865.1"/>
    <property type="molecule type" value="Genomic_DNA"/>
</dbReference>
<dbReference type="Proteomes" id="UP000285820">
    <property type="component" value="Unassembled WGS sequence"/>
</dbReference>
<gene>
    <name evidence="2" type="ORF">DW654_17305</name>
    <name evidence="1" type="ORF">DWY29_17050</name>
</gene>
<reference evidence="3 4" key="1">
    <citation type="submission" date="2018-08" db="EMBL/GenBank/DDBJ databases">
        <title>A genome reference for cultivated species of the human gut microbiota.</title>
        <authorList>
            <person name="Zou Y."/>
            <person name="Xue W."/>
            <person name="Luo G."/>
        </authorList>
    </citation>
    <scope>NUCLEOTIDE SEQUENCE [LARGE SCALE GENOMIC DNA]</scope>
    <source>
        <strain evidence="1 4">AF24-4</strain>
        <strain evidence="2 3">AM23-23AC</strain>
    </source>
</reference>
<dbReference type="AlphaFoldDB" id="A0A3R5ZA35"/>
<sequence length="94" mass="11295">MGDKVDKFCIFNVNDDVNHRAFSIDFEAYNYFVIRLNYDKGRFGCNIIFGEKLIALNNSQEWWDEADFDVFFMELQKELELRIPDKYLQAHGWL</sequence>
<comment type="caution">
    <text evidence="1">The sequence shown here is derived from an EMBL/GenBank/DDBJ whole genome shotgun (WGS) entry which is preliminary data.</text>
</comment>
<evidence type="ECO:0000313" key="1">
    <source>
        <dbReference type="EMBL" id="RGR63456.1"/>
    </source>
</evidence>
<protein>
    <submittedName>
        <fullName evidence="1">Uncharacterized protein</fullName>
    </submittedName>
</protein>
<accession>A0A3R5ZA35</accession>
<dbReference type="Proteomes" id="UP000283701">
    <property type="component" value="Unassembled WGS sequence"/>
</dbReference>
<name>A0A3R5ZA35_9FIRM</name>
<evidence type="ECO:0000313" key="2">
    <source>
        <dbReference type="EMBL" id="RHF79865.1"/>
    </source>
</evidence>
<organism evidence="1 4">
    <name type="scientific">Roseburia inulinivorans</name>
    <dbReference type="NCBI Taxonomy" id="360807"/>
    <lineage>
        <taxon>Bacteria</taxon>
        <taxon>Bacillati</taxon>
        <taxon>Bacillota</taxon>
        <taxon>Clostridia</taxon>
        <taxon>Lachnospirales</taxon>
        <taxon>Lachnospiraceae</taxon>
        <taxon>Roseburia</taxon>
    </lineage>
</organism>
<evidence type="ECO:0000313" key="4">
    <source>
        <dbReference type="Proteomes" id="UP000285820"/>
    </source>
</evidence>